<dbReference type="PANTHER" id="PTHR12277:SF194">
    <property type="entry name" value="FI04476P"/>
    <property type="match status" value="1"/>
</dbReference>
<gene>
    <name evidence="3" type="ORF">PsYK624_046340</name>
</gene>
<dbReference type="OrthoDB" id="446723at2759"/>
<name>A0A9P3G5B1_9APHY</name>
<keyword evidence="1" id="KW-1133">Transmembrane helix</keyword>
<dbReference type="PANTHER" id="PTHR12277">
    <property type="entry name" value="ALPHA/BETA HYDROLASE DOMAIN-CONTAINING PROTEIN"/>
    <property type="match status" value="1"/>
</dbReference>
<dbReference type="SUPFAM" id="SSF53474">
    <property type="entry name" value="alpha/beta-Hydrolases"/>
    <property type="match status" value="1"/>
</dbReference>
<dbReference type="Gene3D" id="3.40.50.1820">
    <property type="entry name" value="alpha/beta hydrolase"/>
    <property type="match status" value="1"/>
</dbReference>
<evidence type="ECO:0000313" key="4">
    <source>
        <dbReference type="Proteomes" id="UP000703269"/>
    </source>
</evidence>
<dbReference type="AlphaFoldDB" id="A0A9P3G5B1"/>
<evidence type="ECO:0000313" key="3">
    <source>
        <dbReference type="EMBL" id="GJE88551.1"/>
    </source>
</evidence>
<keyword evidence="4" id="KW-1185">Reference proteome</keyword>
<organism evidence="3 4">
    <name type="scientific">Phanerochaete sordida</name>
    <dbReference type="NCBI Taxonomy" id="48140"/>
    <lineage>
        <taxon>Eukaryota</taxon>
        <taxon>Fungi</taxon>
        <taxon>Dikarya</taxon>
        <taxon>Basidiomycota</taxon>
        <taxon>Agaricomycotina</taxon>
        <taxon>Agaricomycetes</taxon>
        <taxon>Polyporales</taxon>
        <taxon>Phanerochaetaceae</taxon>
        <taxon>Phanerochaete</taxon>
    </lineage>
</organism>
<dbReference type="InterPro" id="IPR000073">
    <property type="entry name" value="AB_hydrolase_1"/>
</dbReference>
<comment type="caution">
    <text evidence="3">The sequence shown here is derived from an EMBL/GenBank/DDBJ whole genome shotgun (WGS) entry which is preliminary data.</text>
</comment>
<evidence type="ECO:0000256" key="1">
    <source>
        <dbReference type="SAM" id="Phobius"/>
    </source>
</evidence>
<dbReference type="InterPro" id="IPR029058">
    <property type="entry name" value="AB_hydrolase_fold"/>
</dbReference>
<feature type="transmembrane region" description="Helical" evidence="1">
    <location>
        <begin position="21"/>
        <end position="47"/>
    </location>
</feature>
<proteinExistence type="predicted"/>
<dbReference type="GO" id="GO:0052651">
    <property type="term" value="P:monoacylglycerol catabolic process"/>
    <property type="evidence" value="ECO:0007669"/>
    <property type="project" value="TreeGrafter"/>
</dbReference>
<keyword evidence="3" id="KW-0378">Hydrolase</keyword>
<keyword evidence="1" id="KW-0812">Transmembrane</keyword>
<evidence type="ECO:0000259" key="2">
    <source>
        <dbReference type="Pfam" id="PF12697"/>
    </source>
</evidence>
<sequence length="400" mass="44496">MSEQAIKQRPESLLRRIFSCIFRLLYFAFLALLIIPELLYLALLSLLTIPTLQRQAVFQHGLKLPLFANFDKPEKYGLAPGKVANVHFTTLDNCVLAAWFILADPFFQGLRASPTERGTPPTETVIRNAIKAHPTILFLHGSGGSRAISWDIAAYASFTSRLHANVFAFDYRGFADSTGVPSSDGLTLDAYEAWKWLVERGAKPGDIVLVGHSLGTGVAAQLVRRLAAEGVAPRGVALLAPFSRYGQLVEASAIMWPVRHLPWGIRLLRRCMRHEFDTLGAIGDFRAPTLLAHCRFDANVSHTHSRTLFNAMLEPLLPAVATKTTNSQDATAEERNARRREIVRTTDIPNFGVIEEFAGLHAPVVYVETLWGAHCWIGSQEGVQDEMAKLFHLGWHRHQT</sequence>
<reference evidence="3 4" key="1">
    <citation type="submission" date="2021-08" db="EMBL/GenBank/DDBJ databases">
        <title>Draft Genome Sequence of Phanerochaete sordida strain YK-624.</title>
        <authorList>
            <person name="Mori T."/>
            <person name="Dohra H."/>
            <person name="Suzuki T."/>
            <person name="Kawagishi H."/>
            <person name="Hirai H."/>
        </authorList>
    </citation>
    <scope>NUCLEOTIDE SEQUENCE [LARGE SCALE GENOMIC DNA]</scope>
    <source>
        <strain evidence="3 4">YK-624</strain>
    </source>
</reference>
<dbReference type="GO" id="GO:0006660">
    <property type="term" value="P:phosphatidylserine catabolic process"/>
    <property type="evidence" value="ECO:0007669"/>
    <property type="project" value="TreeGrafter"/>
</dbReference>
<keyword evidence="1" id="KW-0472">Membrane</keyword>
<dbReference type="GO" id="GO:0047372">
    <property type="term" value="F:monoacylglycerol lipase activity"/>
    <property type="evidence" value="ECO:0007669"/>
    <property type="project" value="TreeGrafter"/>
</dbReference>
<dbReference type="EMBL" id="BPQB01000009">
    <property type="protein sequence ID" value="GJE88551.1"/>
    <property type="molecule type" value="Genomic_DNA"/>
</dbReference>
<feature type="domain" description="AB hydrolase-1" evidence="2">
    <location>
        <begin position="136"/>
        <end position="302"/>
    </location>
</feature>
<dbReference type="Pfam" id="PF12697">
    <property type="entry name" value="Abhydrolase_6"/>
    <property type="match status" value="1"/>
</dbReference>
<dbReference type="GO" id="GO:0005789">
    <property type="term" value="C:endoplasmic reticulum membrane"/>
    <property type="evidence" value="ECO:0007669"/>
    <property type="project" value="TreeGrafter"/>
</dbReference>
<accession>A0A9P3G5B1</accession>
<dbReference type="GO" id="GO:0004622">
    <property type="term" value="F:phosphatidylcholine lysophospholipase activity"/>
    <property type="evidence" value="ECO:0007669"/>
    <property type="project" value="TreeGrafter"/>
</dbReference>
<dbReference type="Proteomes" id="UP000703269">
    <property type="component" value="Unassembled WGS sequence"/>
</dbReference>
<protein>
    <submittedName>
        <fullName evidence="3">Alpha/beta hydrolase</fullName>
    </submittedName>
</protein>